<dbReference type="GO" id="GO:0016706">
    <property type="term" value="F:2-oxoglutarate-dependent dioxygenase activity"/>
    <property type="evidence" value="ECO:0007669"/>
    <property type="project" value="UniProtKB-ARBA"/>
</dbReference>
<dbReference type="InterPro" id="IPR005123">
    <property type="entry name" value="Oxoglu/Fe-dep_dioxygenase_dom"/>
</dbReference>
<evidence type="ECO:0000256" key="1">
    <source>
        <dbReference type="ARBA" id="ARBA00008056"/>
    </source>
</evidence>
<evidence type="ECO:0000256" key="4">
    <source>
        <dbReference type="ARBA" id="ARBA00023004"/>
    </source>
</evidence>
<evidence type="ECO:0000256" key="6">
    <source>
        <dbReference type="RuleBase" id="RU003682"/>
    </source>
</evidence>
<dbReference type="SUPFAM" id="SSF51197">
    <property type="entry name" value="Clavaminate synthase-like"/>
    <property type="match status" value="1"/>
</dbReference>
<dbReference type="AlphaFoldDB" id="A0AAE2CMW5"/>
<dbReference type="GO" id="GO:0009805">
    <property type="term" value="P:coumarin biosynthetic process"/>
    <property type="evidence" value="ECO:0007669"/>
    <property type="project" value="UniProtKB-ARBA"/>
</dbReference>
<dbReference type="Proteomes" id="UP001293254">
    <property type="component" value="Unassembled WGS sequence"/>
</dbReference>
<dbReference type="GO" id="GO:0046872">
    <property type="term" value="F:metal ion binding"/>
    <property type="evidence" value="ECO:0007669"/>
    <property type="project" value="UniProtKB-KW"/>
</dbReference>
<comment type="function">
    <text evidence="5">Probable 2-oxoglutarate-dependent dioxygenase that may be involved in glucosinolates biosynthesis. May play a role in the production of aliphatic glucosinolates.</text>
</comment>
<dbReference type="PROSITE" id="PS51471">
    <property type="entry name" value="FE2OG_OXY"/>
    <property type="match status" value="1"/>
</dbReference>
<dbReference type="PRINTS" id="PR00682">
    <property type="entry name" value="IPNSYNTHASE"/>
</dbReference>
<dbReference type="InterPro" id="IPR027443">
    <property type="entry name" value="IPNS-like_sf"/>
</dbReference>
<dbReference type="InterPro" id="IPR050231">
    <property type="entry name" value="Iron_ascorbate_oxido_reductase"/>
</dbReference>
<protein>
    <submittedName>
        <fullName evidence="8">2-oxoglutarate-dependent dioxygenase AOP1.2</fullName>
    </submittedName>
</protein>
<evidence type="ECO:0000256" key="3">
    <source>
        <dbReference type="ARBA" id="ARBA00023002"/>
    </source>
</evidence>
<dbReference type="EMBL" id="JACGWO010000005">
    <property type="protein sequence ID" value="KAK4428057.1"/>
    <property type="molecule type" value="Genomic_DNA"/>
</dbReference>
<feature type="domain" description="Fe2OG dioxygenase" evidence="7">
    <location>
        <begin position="163"/>
        <end position="266"/>
    </location>
</feature>
<evidence type="ECO:0000313" key="9">
    <source>
        <dbReference type="Proteomes" id="UP001293254"/>
    </source>
</evidence>
<dbReference type="Pfam" id="PF14226">
    <property type="entry name" value="DIOX_N"/>
    <property type="match status" value="1"/>
</dbReference>
<dbReference type="PANTHER" id="PTHR47990">
    <property type="entry name" value="2-OXOGLUTARATE (2OG) AND FE(II)-DEPENDENT OXYGENASE SUPERFAMILY PROTEIN-RELATED"/>
    <property type="match status" value="1"/>
</dbReference>
<proteinExistence type="inferred from homology"/>
<keyword evidence="4 6" id="KW-0408">Iron</keyword>
<dbReference type="Pfam" id="PF03171">
    <property type="entry name" value="2OG-FeII_Oxy"/>
    <property type="match status" value="1"/>
</dbReference>
<sequence length="314" mass="35754">MGSLVNPTLPIIHFSDKNLEPGSTPWLSTGKNVVRALEHYGCFIAIYGKFSPEMHEAIFRASEELFDLPLDIKVQNTSYTPSHGYVGQEPVIPLYEGLGIENATTREGVEKFTNLLWPSGNDRFCETALEYSRLVAELDQMVMRMVSERYGIENSYESLLGATSYLLRIIKYRKPEKGENGLGIVPHTDKSFMTILHQCQVKGLEIKTKDGEWIAVDPSPSSFIVMAGDACMGWTNGRIEPPNHRVTIMKGSEERYSLGLFTFIRDLKIQVAEELVDDHHPLQFRPFDHYKFIHFYYTEEGRRSNCPLRAYCGV</sequence>
<dbReference type="FunFam" id="2.60.120.330:FF:000022">
    <property type="entry name" value="Probable 2-oxoglutarate-dependent dioxygenase AOP1.2"/>
    <property type="match status" value="1"/>
</dbReference>
<comment type="caution">
    <text evidence="8">The sequence shown here is derived from an EMBL/GenBank/DDBJ whole genome shotgun (WGS) entry which is preliminary data.</text>
</comment>
<evidence type="ECO:0000256" key="2">
    <source>
        <dbReference type="ARBA" id="ARBA00022723"/>
    </source>
</evidence>
<name>A0AAE2CMW5_9LAMI</name>
<keyword evidence="3 6" id="KW-0560">Oxidoreductase</keyword>
<dbReference type="Gene3D" id="2.60.120.330">
    <property type="entry name" value="B-lactam Antibiotic, Isopenicillin N Synthase, Chain"/>
    <property type="match status" value="1"/>
</dbReference>
<evidence type="ECO:0000259" key="7">
    <source>
        <dbReference type="PROSITE" id="PS51471"/>
    </source>
</evidence>
<keyword evidence="8" id="KW-0223">Dioxygenase</keyword>
<accession>A0AAE2CMW5</accession>
<dbReference type="InterPro" id="IPR026992">
    <property type="entry name" value="DIOX_N"/>
</dbReference>
<comment type="similarity">
    <text evidence="1 6">Belongs to the iron/ascorbate-dependent oxidoreductase family.</text>
</comment>
<reference evidence="8" key="1">
    <citation type="submission" date="2020-06" db="EMBL/GenBank/DDBJ databases">
        <authorList>
            <person name="Li T."/>
            <person name="Hu X."/>
            <person name="Zhang T."/>
            <person name="Song X."/>
            <person name="Zhang H."/>
            <person name="Dai N."/>
            <person name="Sheng W."/>
            <person name="Hou X."/>
            <person name="Wei L."/>
        </authorList>
    </citation>
    <scope>NUCLEOTIDE SEQUENCE</scope>
    <source>
        <strain evidence="8">3651</strain>
        <tissue evidence="8">Leaf</tissue>
    </source>
</reference>
<reference evidence="8" key="2">
    <citation type="journal article" date="2024" name="Plant">
        <title>Genomic evolution and insights into agronomic trait innovations of Sesamum species.</title>
        <authorList>
            <person name="Miao H."/>
            <person name="Wang L."/>
            <person name="Qu L."/>
            <person name="Liu H."/>
            <person name="Sun Y."/>
            <person name="Le M."/>
            <person name="Wang Q."/>
            <person name="Wei S."/>
            <person name="Zheng Y."/>
            <person name="Lin W."/>
            <person name="Duan Y."/>
            <person name="Cao H."/>
            <person name="Xiong S."/>
            <person name="Wang X."/>
            <person name="Wei L."/>
            <person name="Li C."/>
            <person name="Ma Q."/>
            <person name="Ju M."/>
            <person name="Zhao R."/>
            <person name="Li G."/>
            <person name="Mu C."/>
            <person name="Tian Q."/>
            <person name="Mei H."/>
            <person name="Zhang T."/>
            <person name="Gao T."/>
            <person name="Zhang H."/>
        </authorList>
    </citation>
    <scope>NUCLEOTIDE SEQUENCE</scope>
    <source>
        <strain evidence="8">3651</strain>
    </source>
</reference>
<dbReference type="InterPro" id="IPR044861">
    <property type="entry name" value="IPNS-like_FE2OG_OXY"/>
</dbReference>
<gene>
    <name evidence="8" type="ORF">Salat_1574700</name>
</gene>
<evidence type="ECO:0000256" key="5">
    <source>
        <dbReference type="ARBA" id="ARBA00057022"/>
    </source>
</evidence>
<organism evidence="8 9">
    <name type="scientific">Sesamum alatum</name>
    <dbReference type="NCBI Taxonomy" id="300844"/>
    <lineage>
        <taxon>Eukaryota</taxon>
        <taxon>Viridiplantae</taxon>
        <taxon>Streptophyta</taxon>
        <taxon>Embryophyta</taxon>
        <taxon>Tracheophyta</taxon>
        <taxon>Spermatophyta</taxon>
        <taxon>Magnoliopsida</taxon>
        <taxon>eudicotyledons</taxon>
        <taxon>Gunneridae</taxon>
        <taxon>Pentapetalae</taxon>
        <taxon>asterids</taxon>
        <taxon>lamiids</taxon>
        <taxon>Lamiales</taxon>
        <taxon>Pedaliaceae</taxon>
        <taxon>Sesamum</taxon>
    </lineage>
</organism>
<keyword evidence="9" id="KW-1185">Reference proteome</keyword>
<dbReference type="GO" id="GO:0002238">
    <property type="term" value="P:response to molecule of fungal origin"/>
    <property type="evidence" value="ECO:0007669"/>
    <property type="project" value="UniProtKB-ARBA"/>
</dbReference>
<keyword evidence="2 6" id="KW-0479">Metal-binding</keyword>
<evidence type="ECO:0000313" key="8">
    <source>
        <dbReference type="EMBL" id="KAK4428057.1"/>
    </source>
</evidence>